<proteinExistence type="predicted"/>
<dbReference type="EMBL" id="JABBNB010000004">
    <property type="protein sequence ID" value="NMO00584.1"/>
    <property type="molecule type" value="Genomic_DNA"/>
</dbReference>
<name>A0A848KNG1_9ACTN</name>
<protein>
    <submittedName>
        <fullName evidence="1">Uncharacterized protein</fullName>
    </submittedName>
</protein>
<comment type="caution">
    <text evidence="1">The sequence shown here is derived from an EMBL/GenBank/DDBJ whole genome shotgun (WGS) entry which is preliminary data.</text>
</comment>
<organism evidence="1 2">
    <name type="scientific">Gordonia asplenii</name>
    <dbReference type="NCBI Taxonomy" id="2725283"/>
    <lineage>
        <taxon>Bacteria</taxon>
        <taxon>Bacillati</taxon>
        <taxon>Actinomycetota</taxon>
        <taxon>Actinomycetes</taxon>
        <taxon>Mycobacteriales</taxon>
        <taxon>Gordoniaceae</taxon>
        <taxon>Gordonia</taxon>
    </lineage>
</organism>
<gene>
    <name evidence="1" type="ORF">HH308_05065</name>
</gene>
<dbReference type="AlphaFoldDB" id="A0A848KNG1"/>
<dbReference type="Proteomes" id="UP000550729">
    <property type="component" value="Unassembled WGS sequence"/>
</dbReference>
<keyword evidence="2" id="KW-1185">Reference proteome</keyword>
<evidence type="ECO:0000313" key="1">
    <source>
        <dbReference type="EMBL" id="NMO00584.1"/>
    </source>
</evidence>
<sequence>MRDNTNRVARLRRLAKTNGLLLVKSRRRDPSADDYGLYVLVDDSKGNRIGRYGGQAAASAFWRGEGTTLDGIAAELGIH</sequence>
<accession>A0A848KNG1</accession>
<evidence type="ECO:0000313" key="2">
    <source>
        <dbReference type="Proteomes" id="UP000550729"/>
    </source>
</evidence>
<dbReference type="RefSeq" id="WP_170193097.1">
    <property type="nucleotide sequence ID" value="NZ_JABBNB010000004.1"/>
</dbReference>
<reference evidence="1 2" key="1">
    <citation type="submission" date="2020-04" db="EMBL/GenBank/DDBJ databases">
        <title>Gordonia sp. nov. TBRC 11910.</title>
        <authorList>
            <person name="Suriyachadkun C."/>
        </authorList>
    </citation>
    <scope>NUCLEOTIDE SEQUENCE [LARGE SCALE GENOMIC DNA]</scope>
    <source>
        <strain evidence="1 2">TBRC 11910</strain>
    </source>
</reference>